<dbReference type="EMBL" id="JALJOR010000003">
    <property type="protein sequence ID" value="KAK9820190.1"/>
    <property type="molecule type" value="Genomic_DNA"/>
</dbReference>
<evidence type="ECO:0000313" key="1">
    <source>
        <dbReference type="EMBL" id="KAK9820190.1"/>
    </source>
</evidence>
<organism evidence="1 2">
    <name type="scientific">[Myrmecia] bisecta</name>
    <dbReference type="NCBI Taxonomy" id="41462"/>
    <lineage>
        <taxon>Eukaryota</taxon>
        <taxon>Viridiplantae</taxon>
        <taxon>Chlorophyta</taxon>
        <taxon>core chlorophytes</taxon>
        <taxon>Trebouxiophyceae</taxon>
        <taxon>Trebouxiales</taxon>
        <taxon>Trebouxiaceae</taxon>
        <taxon>Myrmecia</taxon>
    </lineage>
</organism>
<gene>
    <name evidence="1" type="ORF">WJX72_007322</name>
</gene>
<reference evidence="1 2" key="1">
    <citation type="journal article" date="2024" name="Nat. Commun.">
        <title>Phylogenomics reveals the evolutionary origins of lichenization in chlorophyte algae.</title>
        <authorList>
            <person name="Puginier C."/>
            <person name="Libourel C."/>
            <person name="Otte J."/>
            <person name="Skaloud P."/>
            <person name="Haon M."/>
            <person name="Grisel S."/>
            <person name="Petersen M."/>
            <person name="Berrin J.G."/>
            <person name="Delaux P.M."/>
            <person name="Dal Grande F."/>
            <person name="Keller J."/>
        </authorList>
    </citation>
    <scope>NUCLEOTIDE SEQUENCE [LARGE SCALE GENOMIC DNA]</scope>
    <source>
        <strain evidence="1 2">SAG 2043</strain>
    </source>
</reference>
<evidence type="ECO:0000313" key="2">
    <source>
        <dbReference type="Proteomes" id="UP001489004"/>
    </source>
</evidence>
<name>A0AAW1QFZ0_9CHLO</name>
<protein>
    <submittedName>
        <fullName evidence="1">Uncharacterized protein</fullName>
    </submittedName>
</protein>
<accession>A0AAW1QFZ0</accession>
<keyword evidence="2" id="KW-1185">Reference proteome</keyword>
<comment type="caution">
    <text evidence="1">The sequence shown here is derived from an EMBL/GenBank/DDBJ whole genome shotgun (WGS) entry which is preliminary data.</text>
</comment>
<sequence length="82" mass="8803">MIKEYLPVVKADGSQSLGLAGLLVHLTQDAVTRAAATGACPIESTPASYAPANIMGLKMLMRLGLHLTESSFAFDFKFEFLE</sequence>
<dbReference type="AlphaFoldDB" id="A0AAW1QFZ0"/>
<dbReference type="Proteomes" id="UP001489004">
    <property type="component" value="Unassembled WGS sequence"/>
</dbReference>
<proteinExistence type="predicted"/>